<keyword evidence="1" id="KW-0732">Signal</keyword>
<evidence type="ECO:0000256" key="1">
    <source>
        <dbReference type="SAM" id="SignalP"/>
    </source>
</evidence>
<feature type="signal peptide" evidence="1">
    <location>
        <begin position="1"/>
        <end position="18"/>
    </location>
</feature>
<evidence type="ECO:0000313" key="3">
    <source>
        <dbReference type="Proteomes" id="UP000057737"/>
    </source>
</evidence>
<accession>A0A109JY69</accession>
<name>A0A109JY69_9BRAD</name>
<organism evidence="2 3">
    <name type="scientific">Bradyrhizobium macuxiense</name>
    <dbReference type="NCBI Taxonomy" id="1755647"/>
    <lineage>
        <taxon>Bacteria</taxon>
        <taxon>Pseudomonadati</taxon>
        <taxon>Pseudomonadota</taxon>
        <taxon>Alphaproteobacteria</taxon>
        <taxon>Hyphomicrobiales</taxon>
        <taxon>Nitrobacteraceae</taxon>
        <taxon>Bradyrhizobium</taxon>
    </lineage>
</organism>
<protein>
    <submittedName>
        <fullName evidence="2">Uncharacterized protein</fullName>
    </submittedName>
</protein>
<dbReference type="RefSeq" id="WP_066506022.1">
    <property type="nucleotide sequence ID" value="NZ_LNCU01000043.1"/>
</dbReference>
<keyword evidence="3" id="KW-1185">Reference proteome</keyword>
<feature type="chain" id="PRO_5007137295" evidence="1">
    <location>
        <begin position="19"/>
        <end position="96"/>
    </location>
</feature>
<dbReference type="OrthoDB" id="8242239at2"/>
<comment type="caution">
    <text evidence="2">The sequence shown here is derived from an EMBL/GenBank/DDBJ whole genome shotgun (WGS) entry which is preliminary data.</text>
</comment>
<dbReference type="AlphaFoldDB" id="A0A109JY69"/>
<evidence type="ECO:0000313" key="2">
    <source>
        <dbReference type="EMBL" id="KWV57265.1"/>
    </source>
</evidence>
<dbReference type="Proteomes" id="UP000057737">
    <property type="component" value="Unassembled WGS sequence"/>
</dbReference>
<proteinExistence type="predicted"/>
<gene>
    <name evidence="2" type="ORF">AS156_40135</name>
</gene>
<reference evidence="2 3" key="1">
    <citation type="submission" date="2015-11" db="EMBL/GenBank/DDBJ databases">
        <title>Draft Genome Sequence of the Strain BR 10303 (Bradyrhizobium sp.) isolated from nodules of Centrolobium paraense.</title>
        <authorList>
            <person name="Zelli J.E."/>
            <person name="Simoes-Araujo J.L."/>
            <person name="Barauna A.C."/>
            <person name="Silva K."/>
        </authorList>
    </citation>
    <scope>NUCLEOTIDE SEQUENCE [LARGE SCALE GENOMIC DNA]</scope>
    <source>
        <strain evidence="2 3">BR 10303</strain>
    </source>
</reference>
<sequence>MTKLKLFAAAAIATSAVAAIALTPAVAADLSVYPHHRHHHYRHAHWGLPYHISYLHNYGPGFEPGRFAYYDGPSSNKCYQSSAAYIGQDHRRHPCE</sequence>
<dbReference type="EMBL" id="LNCU01000043">
    <property type="protein sequence ID" value="KWV57265.1"/>
    <property type="molecule type" value="Genomic_DNA"/>
</dbReference>